<name>A0A0K9F9X5_9BACI</name>
<evidence type="ECO:0000256" key="3">
    <source>
        <dbReference type="ARBA" id="ARBA00022475"/>
    </source>
</evidence>
<reference evidence="10" key="1">
    <citation type="submission" date="2015-07" db="EMBL/GenBank/DDBJ databases">
        <authorList>
            <consortium name="Consortium for Microbial Forensics and Genomics (microFORGE)"/>
            <person name="Knight B.M."/>
            <person name="Roberts D.P."/>
            <person name="Lin D."/>
            <person name="Hari K."/>
            <person name="Fletcher J."/>
            <person name="Melcher U."/>
            <person name="Blagden T."/>
            <person name="Winegar R.A."/>
        </authorList>
    </citation>
    <scope>NUCLEOTIDE SEQUENCE [LARGE SCALE GENOMIC DNA]</scope>
    <source>
        <strain evidence="10">DSM 23493</strain>
    </source>
</reference>
<dbReference type="Pfam" id="PF00482">
    <property type="entry name" value="T2SSF"/>
    <property type="match status" value="2"/>
</dbReference>
<dbReference type="InterPro" id="IPR003004">
    <property type="entry name" value="GspF/PilC"/>
</dbReference>
<dbReference type="RefSeq" id="WP_049663988.1">
    <property type="nucleotide sequence ID" value="NZ_LFXJ01000005.1"/>
</dbReference>
<evidence type="ECO:0000256" key="5">
    <source>
        <dbReference type="ARBA" id="ARBA00022989"/>
    </source>
</evidence>
<feature type="domain" description="Type II secretion system protein GspF" evidence="8">
    <location>
        <begin position="227"/>
        <end position="349"/>
    </location>
</feature>
<dbReference type="GeneID" id="96597481"/>
<organism evidence="9 10">
    <name type="scientific">Lysinibacillus xylanilyticus</name>
    <dbReference type="NCBI Taxonomy" id="582475"/>
    <lineage>
        <taxon>Bacteria</taxon>
        <taxon>Bacillati</taxon>
        <taxon>Bacillota</taxon>
        <taxon>Bacilli</taxon>
        <taxon>Bacillales</taxon>
        <taxon>Bacillaceae</taxon>
        <taxon>Lysinibacillus</taxon>
    </lineage>
</organism>
<comment type="caution">
    <text evidence="9">The sequence shown here is derived from an EMBL/GenBank/DDBJ whole genome shotgun (WGS) entry which is preliminary data.</text>
</comment>
<gene>
    <name evidence="9" type="ORF">ACZ11_04020</name>
</gene>
<dbReference type="PRINTS" id="PR00812">
    <property type="entry name" value="BCTERIALGSPF"/>
</dbReference>
<evidence type="ECO:0000313" key="9">
    <source>
        <dbReference type="EMBL" id="KMY31424.1"/>
    </source>
</evidence>
<feature type="transmembrane region" description="Helical" evidence="7">
    <location>
        <begin position="331"/>
        <end position="354"/>
    </location>
</feature>
<proteinExistence type="inferred from homology"/>
<dbReference type="InterPro" id="IPR047692">
    <property type="entry name" value="T4P_ComGB"/>
</dbReference>
<evidence type="ECO:0000256" key="2">
    <source>
        <dbReference type="ARBA" id="ARBA00005745"/>
    </source>
</evidence>
<evidence type="ECO:0000313" key="10">
    <source>
        <dbReference type="Proteomes" id="UP000037326"/>
    </source>
</evidence>
<dbReference type="PANTHER" id="PTHR30012:SF0">
    <property type="entry name" value="TYPE II SECRETION SYSTEM PROTEIN F-RELATED"/>
    <property type="match status" value="1"/>
</dbReference>
<evidence type="ECO:0000256" key="4">
    <source>
        <dbReference type="ARBA" id="ARBA00022692"/>
    </source>
</evidence>
<dbReference type="Gene3D" id="1.20.81.30">
    <property type="entry name" value="Type II secretion system (T2SS), domain F"/>
    <property type="match status" value="2"/>
</dbReference>
<dbReference type="EMBL" id="LFXJ01000005">
    <property type="protein sequence ID" value="KMY31424.1"/>
    <property type="molecule type" value="Genomic_DNA"/>
</dbReference>
<accession>A0A0K9F9X5</accession>
<feature type="domain" description="Type II secretion system protein GspF" evidence="8">
    <location>
        <begin position="28"/>
        <end position="148"/>
    </location>
</feature>
<comment type="subcellular location">
    <subcellularLocation>
        <location evidence="1">Cell membrane</location>
        <topology evidence="1">Multi-pass membrane protein</topology>
    </subcellularLocation>
</comment>
<keyword evidence="3" id="KW-1003">Cell membrane</keyword>
<evidence type="ECO:0000256" key="7">
    <source>
        <dbReference type="SAM" id="Phobius"/>
    </source>
</evidence>
<comment type="similarity">
    <text evidence="2">Belongs to the GSP F family.</text>
</comment>
<dbReference type="NCBIfam" id="NF041012">
    <property type="entry name" value="T4P_ComGB"/>
    <property type="match status" value="1"/>
</dbReference>
<feature type="transmembrane region" description="Helical" evidence="7">
    <location>
        <begin position="178"/>
        <end position="197"/>
    </location>
</feature>
<keyword evidence="4 7" id="KW-0812">Transmembrane</keyword>
<protein>
    <submittedName>
        <fullName evidence="9">Chromosome partitioning protein ParA</fullName>
    </submittedName>
</protein>
<dbReference type="AlphaFoldDB" id="A0A0K9F9X5"/>
<feature type="transmembrane region" description="Helical" evidence="7">
    <location>
        <begin position="124"/>
        <end position="146"/>
    </location>
</feature>
<evidence type="ECO:0000259" key="8">
    <source>
        <dbReference type="Pfam" id="PF00482"/>
    </source>
</evidence>
<evidence type="ECO:0000256" key="6">
    <source>
        <dbReference type="ARBA" id="ARBA00023136"/>
    </source>
</evidence>
<dbReference type="Proteomes" id="UP000037326">
    <property type="component" value="Unassembled WGS sequence"/>
</dbReference>
<dbReference type="InterPro" id="IPR042094">
    <property type="entry name" value="T2SS_GspF_sf"/>
</dbReference>
<keyword evidence="6 7" id="KW-0472">Membrane</keyword>
<dbReference type="PANTHER" id="PTHR30012">
    <property type="entry name" value="GENERAL SECRETION PATHWAY PROTEIN"/>
    <property type="match status" value="1"/>
</dbReference>
<dbReference type="InterPro" id="IPR018076">
    <property type="entry name" value="T2SS_GspF_dom"/>
</dbReference>
<dbReference type="GO" id="GO:0005886">
    <property type="term" value="C:plasma membrane"/>
    <property type="evidence" value="ECO:0007669"/>
    <property type="project" value="UniProtKB-SubCell"/>
</dbReference>
<dbReference type="OrthoDB" id="1638902at2"/>
<sequence>MRIQKFIERIRLDYKKATIWRVKEQAHFFSRLSVLMQEGYLFSQAISILLPHHIEAHEEIQKLVNEKLRQGVGVSGVFEALQIPKQHLVAITVAENNGHMIETFKGVAKQMALSESTKKKLMKLLLYPVVLILFLMLLFLVFRTIFFPNIEKMVTSRTTGTEETSIALSKVLLHFPDALIVVSIAVICSILIFHLYLKRRPITYRLNIILKTPLIRIYIRMSLTRQFAAYLGSLLQSGFSLQASLQILEEQRLQPFLQYLARCIKERVVFGDTLTQAVHLMTVWQKDFSAFVEHGEQSGYLGKELVLYSELLTEKQEQLLYKILAFVQPTFFIIIAMCIVAAYVSLLLPIYHMIELV</sequence>
<keyword evidence="5 7" id="KW-1133">Transmembrane helix</keyword>
<dbReference type="PATRIC" id="fig|582475.4.peg.213"/>
<evidence type="ECO:0000256" key="1">
    <source>
        <dbReference type="ARBA" id="ARBA00004651"/>
    </source>
</evidence>